<dbReference type="AlphaFoldDB" id="A0AA41RX14"/>
<dbReference type="InterPro" id="IPR036047">
    <property type="entry name" value="F-box-like_dom_sf"/>
</dbReference>
<dbReference type="NCBIfam" id="TIGR01640">
    <property type="entry name" value="F_box_assoc_1"/>
    <property type="match status" value="1"/>
</dbReference>
<gene>
    <name evidence="3" type="ORF">MKW94_005215</name>
</gene>
<dbReference type="SMART" id="SM00256">
    <property type="entry name" value="FBOX"/>
    <property type="match status" value="1"/>
</dbReference>
<keyword evidence="4" id="KW-1185">Reference proteome</keyword>
<feature type="domain" description="F-box" evidence="2">
    <location>
        <begin position="34"/>
        <end position="75"/>
    </location>
</feature>
<dbReference type="InterPro" id="IPR050796">
    <property type="entry name" value="SCF_F-box_component"/>
</dbReference>
<evidence type="ECO:0000256" key="1">
    <source>
        <dbReference type="SAM" id="MobiDB-lite"/>
    </source>
</evidence>
<dbReference type="Pfam" id="PF00646">
    <property type="entry name" value="F-box"/>
    <property type="match status" value="1"/>
</dbReference>
<organism evidence="3 4">
    <name type="scientific">Papaver nudicaule</name>
    <name type="common">Iceland poppy</name>
    <dbReference type="NCBI Taxonomy" id="74823"/>
    <lineage>
        <taxon>Eukaryota</taxon>
        <taxon>Viridiplantae</taxon>
        <taxon>Streptophyta</taxon>
        <taxon>Embryophyta</taxon>
        <taxon>Tracheophyta</taxon>
        <taxon>Spermatophyta</taxon>
        <taxon>Magnoliopsida</taxon>
        <taxon>Ranunculales</taxon>
        <taxon>Papaveraceae</taxon>
        <taxon>Papaveroideae</taxon>
        <taxon>Papaver</taxon>
    </lineage>
</organism>
<dbReference type="CDD" id="cd22157">
    <property type="entry name" value="F-box_AtFBW1-like"/>
    <property type="match status" value="1"/>
</dbReference>
<dbReference type="InterPro" id="IPR013187">
    <property type="entry name" value="F-box-assoc_dom_typ3"/>
</dbReference>
<protein>
    <recommendedName>
        <fullName evidence="2">F-box domain-containing protein</fullName>
    </recommendedName>
</protein>
<dbReference type="Pfam" id="PF08268">
    <property type="entry name" value="FBA_3"/>
    <property type="match status" value="1"/>
</dbReference>
<proteinExistence type="predicted"/>
<dbReference type="PANTHER" id="PTHR31672:SF13">
    <property type="entry name" value="F-BOX PROTEIN CPR30-LIKE"/>
    <property type="match status" value="1"/>
</dbReference>
<reference evidence="3" key="1">
    <citation type="submission" date="2022-03" db="EMBL/GenBank/DDBJ databases">
        <title>A functionally conserved STORR gene fusion in Papaver species that diverged 16.8 million years ago.</title>
        <authorList>
            <person name="Catania T."/>
        </authorList>
    </citation>
    <scope>NUCLEOTIDE SEQUENCE</scope>
    <source>
        <strain evidence="3">S-191538</strain>
    </source>
</reference>
<dbReference type="InterPro" id="IPR001810">
    <property type="entry name" value="F-box_dom"/>
</dbReference>
<sequence>MANKIQKQITTHQETPMNKKIRNDDFHSNSLVLLPHDIIIYDILTRLPLESLIRFKCVCKLWYNLLLNDSRFIKLRSLRNHPNSSPGFIWLSSNYTEDYDDLDKSRGVTKCNGIVFYDIEKRLERFFHFRSDTGLVNKKFVTIQHSLNGFVLLSCQENRNYCHYVYNPVTGFSIKVPVLGKISRRKNGYNLHLAYDSVTEKYKVVCFCFGVLKKEYFFKIVTLGVENDSWRDVDVPESYPRLRDDDYSAVFANGSLNWCTHVRYGGFSSVDQRDQRKLLSIDVSSETFYTITYPKGALNNCKLLEIEGSLCFFDRGSIGALQLWVLKVDEEKQKKNQPLQYEWIEKCKVDMGHTALYSFDSYEFVRIVTNPSLKIIFWVDERWDKNEEEDSDSDQVINYYSYDAALKTMTRLRSICQQTSISCGI</sequence>
<name>A0AA41RX14_PAPNU</name>
<evidence type="ECO:0000313" key="4">
    <source>
        <dbReference type="Proteomes" id="UP001177140"/>
    </source>
</evidence>
<accession>A0AA41RX14</accession>
<evidence type="ECO:0000259" key="2">
    <source>
        <dbReference type="SMART" id="SM00256"/>
    </source>
</evidence>
<dbReference type="Gene3D" id="1.20.1280.50">
    <property type="match status" value="1"/>
</dbReference>
<dbReference type="SUPFAM" id="SSF81383">
    <property type="entry name" value="F-box domain"/>
    <property type="match status" value="1"/>
</dbReference>
<dbReference type="InterPro" id="IPR017451">
    <property type="entry name" value="F-box-assoc_interact_dom"/>
</dbReference>
<dbReference type="PANTHER" id="PTHR31672">
    <property type="entry name" value="BNACNNG10540D PROTEIN"/>
    <property type="match status" value="1"/>
</dbReference>
<evidence type="ECO:0000313" key="3">
    <source>
        <dbReference type="EMBL" id="MCL7028389.1"/>
    </source>
</evidence>
<comment type="caution">
    <text evidence="3">The sequence shown here is derived from an EMBL/GenBank/DDBJ whole genome shotgun (WGS) entry which is preliminary data.</text>
</comment>
<feature type="region of interest" description="Disordered" evidence="1">
    <location>
        <begin position="1"/>
        <end position="22"/>
    </location>
</feature>
<dbReference type="Proteomes" id="UP001177140">
    <property type="component" value="Unassembled WGS sequence"/>
</dbReference>
<feature type="compositionally biased region" description="Polar residues" evidence="1">
    <location>
        <begin position="1"/>
        <end position="16"/>
    </location>
</feature>
<dbReference type="EMBL" id="JAJJMA010078933">
    <property type="protein sequence ID" value="MCL7028389.1"/>
    <property type="molecule type" value="Genomic_DNA"/>
</dbReference>